<proteinExistence type="predicted"/>
<gene>
    <name evidence="1" type="ORF">F1189_07555</name>
</gene>
<organism evidence="1 2">
    <name type="scientific">Rhodovastum atsumiense</name>
    <dbReference type="NCBI Taxonomy" id="504468"/>
    <lineage>
        <taxon>Bacteria</taxon>
        <taxon>Pseudomonadati</taxon>
        <taxon>Pseudomonadota</taxon>
        <taxon>Alphaproteobacteria</taxon>
        <taxon>Acetobacterales</taxon>
        <taxon>Acetobacteraceae</taxon>
        <taxon>Rhodovastum</taxon>
    </lineage>
</organism>
<keyword evidence="2" id="KW-1185">Reference proteome</keyword>
<sequence length="279" mass="30817">MIAFIGTVFSPYYAWARRRGGGDPLQHAAVNVALYGSGGKHWSMTERGRGAVQRDATTLQIGPSALEWDGTSLTIRIDEVAVPLPVRIRGTVRVHPQALAGQPYRLDAAGRHHWTPIAPCARVEVALDRPSLRWSGNGYLDSNKGDEPLEAAFKRWDWSRAALRRGTAVLYDVTRRDGAGPLMGLRFDPSGGVEPFDPPPFVTLPGTSWRVQRGTRADAGRGARVVETLEDTPFYARSVLETHLLGETATAVHESLCLDRFRSTWVQALLPFRMPRALR</sequence>
<accession>A0A5M6IYR4</accession>
<protein>
    <submittedName>
        <fullName evidence="1">Carotenoid 1,2-hydratase</fullName>
    </submittedName>
</protein>
<reference evidence="1 2" key="1">
    <citation type="submission" date="2019-09" db="EMBL/GenBank/DDBJ databases">
        <title>Genome sequence of Rhodovastum atsumiense, a diverse member of the Acetobacteraceae family of non-sulfur purple photosynthetic bacteria.</title>
        <authorList>
            <person name="Meyer T."/>
            <person name="Kyndt J."/>
        </authorList>
    </citation>
    <scope>NUCLEOTIDE SEQUENCE [LARGE SCALE GENOMIC DNA]</scope>
    <source>
        <strain evidence="1 2">DSM 21279</strain>
    </source>
</reference>
<comment type="caution">
    <text evidence="1">The sequence shown here is derived from an EMBL/GenBank/DDBJ whole genome shotgun (WGS) entry which is preliminary data.</text>
</comment>
<evidence type="ECO:0000313" key="1">
    <source>
        <dbReference type="EMBL" id="KAA5612957.1"/>
    </source>
</evidence>
<dbReference type="CDD" id="cd21471">
    <property type="entry name" value="CrtC-like"/>
    <property type="match status" value="1"/>
</dbReference>
<evidence type="ECO:0000313" key="2">
    <source>
        <dbReference type="Proteomes" id="UP000325255"/>
    </source>
</evidence>
<name>A0A5M6IYR4_9PROT</name>
<dbReference type="Proteomes" id="UP000325255">
    <property type="component" value="Unassembled WGS sequence"/>
</dbReference>
<dbReference type="OrthoDB" id="5491608at2"/>
<dbReference type="AlphaFoldDB" id="A0A5M6IYR4"/>
<dbReference type="EMBL" id="VWPK01000009">
    <property type="protein sequence ID" value="KAA5612957.1"/>
    <property type="molecule type" value="Genomic_DNA"/>
</dbReference>
<dbReference type="SUPFAM" id="SSF159245">
    <property type="entry name" value="AttH-like"/>
    <property type="match status" value="1"/>
</dbReference>